<name>A0A4U0F989_9BACL</name>
<reference evidence="2 3" key="1">
    <citation type="submission" date="2019-04" db="EMBL/GenBank/DDBJ databases">
        <title>Cohnella sp. nov., isolated from soil.</title>
        <authorList>
            <person name="Kim W."/>
        </authorList>
    </citation>
    <scope>NUCLEOTIDE SEQUENCE [LARGE SCALE GENOMIC DNA]</scope>
    <source>
        <strain evidence="2 3">CAU 1483</strain>
    </source>
</reference>
<dbReference type="Pfam" id="PF01272">
    <property type="entry name" value="GreA_GreB"/>
    <property type="match status" value="1"/>
</dbReference>
<dbReference type="OrthoDB" id="2898253at2"/>
<keyword evidence="2" id="KW-0648">Protein biosynthesis</keyword>
<protein>
    <submittedName>
        <fullName evidence="2">GreA/GreB family elongation factor</fullName>
    </submittedName>
</protein>
<dbReference type="EMBL" id="SUPK01000008">
    <property type="protein sequence ID" value="TJY40654.1"/>
    <property type="molecule type" value="Genomic_DNA"/>
</dbReference>
<dbReference type="InterPro" id="IPR036953">
    <property type="entry name" value="GreA/GreB_C_sf"/>
</dbReference>
<dbReference type="InterPro" id="IPR001437">
    <property type="entry name" value="Tscrpt_elong_fac_GreA/B_C"/>
</dbReference>
<dbReference type="GO" id="GO:0003746">
    <property type="term" value="F:translation elongation factor activity"/>
    <property type="evidence" value="ECO:0007669"/>
    <property type="project" value="UniProtKB-KW"/>
</dbReference>
<comment type="caution">
    <text evidence="2">The sequence shown here is derived from an EMBL/GenBank/DDBJ whole genome shotgun (WGS) entry which is preliminary data.</text>
</comment>
<proteinExistence type="predicted"/>
<dbReference type="Gene3D" id="3.10.50.30">
    <property type="entry name" value="Transcription elongation factor, GreA/GreB, C-terminal domain"/>
    <property type="match status" value="1"/>
</dbReference>
<sequence>MNHSLNVSFKESLVKQLVYFDENINELLNAFPNFGDRKPFKDVVSRYCHQVEHCLNGHSGEGPDTLVWIGSNVTVRNETDQADESLSIVLPMDVDPYSGRISFLSPVGQRLLLSRAGHSTEIDSPGGKYRITVKGHSFGNR</sequence>
<evidence type="ECO:0000313" key="3">
    <source>
        <dbReference type="Proteomes" id="UP000309673"/>
    </source>
</evidence>
<dbReference type="RefSeq" id="WP_136778844.1">
    <property type="nucleotide sequence ID" value="NZ_SUPK01000008.1"/>
</dbReference>
<keyword evidence="3" id="KW-1185">Reference proteome</keyword>
<accession>A0A4U0F989</accession>
<dbReference type="SUPFAM" id="SSF54534">
    <property type="entry name" value="FKBP-like"/>
    <property type="match status" value="1"/>
</dbReference>
<evidence type="ECO:0000313" key="2">
    <source>
        <dbReference type="EMBL" id="TJY40654.1"/>
    </source>
</evidence>
<keyword evidence="2" id="KW-0251">Elongation factor</keyword>
<feature type="domain" description="Transcription elongation factor GreA/GreB C-terminal" evidence="1">
    <location>
        <begin position="66"/>
        <end position="134"/>
    </location>
</feature>
<gene>
    <name evidence="2" type="ORF">E5161_15975</name>
</gene>
<dbReference type="Proteomes" id="UP000309673">
    <property type="component" value="Unassembled WGS sequence"/>
</dbReference>
<organism evidence="2 3">
    <name type="scientific">Cohnella pontilimi</name>
    <dbReference type="NCBI Taxonomy" id="2564100"/>
    <lineage>
        <taxon>Bacteria</taxon>
        <taxon>Bacillati</taxon>
        <taxon>Bacillota</taxon>
        <taxon>Bacilli</taxon>
        <taxon>Bacillales</taxon>
        <taxon>Paenibacillaceae</taxon>
        <taxon>Cohnella</taxon>
    </lineage>
</organism>
<dbReference type="GO" id="GO:0003677">
    <property type="term" value="F:DNA binding"/>
    <property type="evidence" value="ECO:0007669"/>
    <property type="project" value="InterPro"/>
</dbReference>
<dbReference type="GO" id="GO:0032784">
    <property type="term" value="P:regulation of DNA-templated transcription elongation"/>
    <property type="evidence" value="ECO:0007669"/>
    <property type="project" value="InterPro"/>
</dbReference>
<dbReference type="AlphaFoldDB" id="A0A4U0F989"/>
<evidence type="ECO:0000259" key="1">
    <source>
        <dbReference type="Pfam" id="PF01272"/>
    </source>
</evidence>